<sequence length="72" mass="8520">MKSKPSSMVHYADAVDRMNVVLIRRFTRFAKQQELVNIPSFMPYYSLEPCVKSFFSRLQLHNDDFLSDNIDM</sequence>
<evidence type="ECO:0000313" key="1">
    <source>
        <dbReference type="EMBL" id="KXT10315.1"/>
    </source>
</evidence>
<reference evidence="1 2" key="1">
    <citation type="submission" date="2015-07" db="EMBL/GenBank/DDBJ databases">
        <title>Comparative genomics of the Sigatoka disease complex on banana suggests a link between parallel evolutionary changes in Pseudocercospora fijiensis and Pseudocercospora eumusae and increased virulence on the banana host.</title>
        <authorList>
            <person name="Chang T.-C."/>
            <person name="Salvucci A."/>
            <person name="Crous P.W."/>
            <person name="Stergiopoulos I."/>
        </authorList>
    </citation>
    <scope>NUCLEOTIDE SEQUENCE [LARGE SCALE GENOMIC DNA]</scope>
    <source>
        <strain evidence="1 2">CBS 116634</strain>
    </source>
</reference>
<comment type="caution">
    <text evidence="1">The sequence shown here is derived from an EMBL/GenBank/DDBJ whole genome shotgun (WGS) entry which is preliminary data.</text>
</comment>
<name>A0A139I6S9_9PEZI</name>
<dbReference type="Proteomes" id="UP000073492">
    <property type="component" value="Unassembled WGS sequence"/>
</dbReference>
<keyword evidence="2" id="KW-1185">Reference proteome</keyword>
<protein>
    <submittedName>
        <fullName evidence="1">Uncharacterized protein</fullName>
    </submittedName>
</protein>
<gene>
    <name evidence="1" type="ORF">AC579_1124</name>
</gene>
<evidence type="ECO:0000313" key="2">
    <source>
        <dbReference type="Proteomes" id="UP000073492"/>
    </source>
</evidence>
<organism evidence="1 2">
    <name type="scientific">Pseudocercospora musae</name>
    <dbReference type="NCBI Taxonomy" id="113226"/>
    <lineage>
        <taxon>Eukaryota</taxon>
        <taxon>Fungi</taxon>
        <taxon>Dikarya</taxon>
        <taxon>Ascomycota</taxon>
        <taxon>Pezizomycotina</taxon>
        <taxon>Dothideomycetes</taxon>
        <taxon>Dothideomycetidae</taxon>
        <taxon>Mycosphaerellales</taxon>
        <taxon>Mycosphaerellaceae</taxon>
        <taxon>Pseudocercospora</taxon>
    </lineage>
</organism>
<dbReference type="AlphaFoldDB" id="A0A139I6S9"/>
<proteinExistence type="predicted"/>
<accession>A0A139I6S9</accession>
<dbReference type="EMBL" id="LFZO01000268">
    <property type="protein sequence ID" value="KXT10315.1"/>
    <property type="molecule type" value="Genomic_DNA"/>
</dbReference>